<dbReference type="Proteomes" id="UP000184315">
    <property type="component" value="Unassembled WGS sequence"/>
</dbReference>
<protein>
    <submittedName>
        <fullName evidence="2">Uncharacterized protein</fullName>
    </submittedName>
</protein>
<feature type="transmembrane region" description="Helical" evidence="1">
    <location>
        <begin position="46"/>
        <end position="62"/>
    </location>
</feature>
<keyword evidence="1" id="KW-1133">Transmembrane helix</keyword>
<name>A0A1J1LU61_9CYAN</name>
<gene>
    <name evidence="2" type="ORF">PL9214670180</name>
</gene>
<organism evidence="2 3">
    <name type="scientific">Planktothrix tepida PCC 9214</name>
    <dbReference type="NCBI Taxonomy" id="671072"/>
    <lineage>
        <taxon>Bacteria</taxon>
        <taxon>Bacillati</taxon>
        <taxon>Cyanobacteriota</taxon>
        <taxon>Cyanophyceae</taxon>
        <taxon>Oscillatoriophycideae</taxon>
        <taxon>Oscillatoriales</taxon>
        <taxon>Microcoleaceae</taxon>
        <taxon>Planktothrix</taxon>
    </lineage>
</organism>
<keyword evidence="1" id="KW-0472">Membrane</keyword>
<proteinExistence type="predicted"/>
<feature type="transmembrane region" description="Helical" evidence="1">
    <location>
        <begin position="69"/>
        <end position="86"/>
    </location>
</feature>
<evidence type="ECO:0000313" key="2">
    <source>
        <dbReference type="EMBL" id="CUR35554.1"/>
    </source>
</evidence>
<dbReference type="EMBL" id="CZDF01000174">
    <property type="protein sequence ID" value="CUR35554.1"/>
    <property type="molecule type" value="Genomic_DNA"/>
</dbReference>
<reference evidence="3" key="1">
    <citation type="submission" date="2015-10" db="EMBL/GenBank/DDBJ databases">
        <authorList>
            <person name="Regsiter A."/>
            <person name="william w."/>
        </authorList>
    </citation>
    <scope>NUCLEOTIDE SEQUENCE [LARGE SCALE GENOMIC DNA]</scope>
</reference>
<keyword evidence="1" id="KW-0812">Transmembrane</keyword>
<keyword evidence="3" id="KW-1185">Reference proteome</keyword>
<evidence type="ECO:0000256" key="1">
    <source>
        <dbReference type="SAM" id="Phobius"/>
    </source>
</evidence>
<dbReference type="AlphaFoldDB" id="A0A1J1LU61"/>
<evidence type="ECO:0000313" key="3">
    <source>
        <dbReference type="Proteomes" id="UP000184315"/>
    </source>
</evidence>
<accession>A0A1J1LU61</accession>
<sequence>MLNKNKPKQNLFDVIASVAAVLQKLLGWVLMALLLCIGIAQISVGYLSSGFAMVGLAVLVCPRMPLQENWRLLVVAVIGFLILFLLN</sequence>
<feature type="transmembrane region" description="Helical" evidence="1">
    <location>
        <begin position="12"/>
        <end position="40"/>
    </location>
</feature>